<dbReference type="InterPro" id="IPR058627">
    <property type="entry name" value="MdtA-like_C"/>
</dbReference>
<dbReference type="Gene3D" id="2.40.50.100">
    <property type="match status" value="1"/>
</dbReference>
<name>A0ABN1DDE7_9GAMM</name>
<comment type="caution">
    <text evidence="5">The sequence shown here is derived from an EMBL/GenBank/DDBJ whole genome shotgun (WGS) entry which is preliminary data.</text>
</comment>
<dbReference type="Gene3D" id="1.10.287.470">
    <property type="entry name" value="Helix hairpin bin"/>
    <property type="match status" value="1"/>
</dbReference>
<gene>
    <name evidence="5" type="ORF">GCM10009098_05190</name>
</gene>
<dbReference type="PANTHER" id="PTHR30469:SF20">
    <property type="entry name" value="EFFLUX RND TRANSPORTER PERIPLASMIC ADAPTOR SUBUNIT"/>
    <property type="match status" value="1"/>
</dbReference>
<dbReference type="NCBIfam" id="TIGR01730">
    <property type="entry name" value="RND_mfp"/>
    <property type="match status" value="1"/>
</dbReference>
<evidence type="ECO:0000256" key="1">
    <source>
        <dbReference type="ARBA" id="ARBA00009477"/>
    </source>
</evidence>
<feature type="domain" description="Multidrug resistance protein MdtA-like C-terminal permuted SH3" evidence="3">
    <location>
        <begin position="303"/>
        <end position="350"/>
    </location>
</feature>
<dbReference type="InterPro" id="IPR058647">
    <property type="entry name" value="BSH_CzcB-like"/>
</dbReference>
<dbReference type="EMBL" id="BAAAEO010000001">
    <property type="protein sequence ID" value="GAA0540574.1"/>
    <property type="molecule type" value="Genomic_DNA"/>
</dbReference>
<feature type="domain" description="CzcB-like barrel-sandwich hybrid" evidence="4">
    <location>
        <begin position="71"/>
        <end position="188"/>
    </location>
</feature>
<keyword evidence="2" id="KW-0732">Signal</keyword>
<evidence type="ECO:0000259" key="3">
    <source>
        <dbReference type="Pfam" id="PF25967"/>
    </source>
</evidence>
<accession>A0ABN1DDE7</accession>
<sequence>MPAKYTSTILLPCFLMSSVLLLNACEPAPEQATAEEVRPVKLYTVGNGGAGVIRQFPAVVEPSENVRLGFRVSGKLTRILVRPGQTVTDGQLLAKLDETDFALIVEQASARYELAKTQFERSEQLINQKLVSQSVFDEAKAQFQVAAADLKTSKASLSYTELHAPFAGIISRQLVDNHENVAAQQPVLELQLRDNVDIVIQVPEDVISNVKKDLDYQPEVIFDSHPEFRYRAKVKEWDARPDPATNSYKVVFTMPTPQDFNLLSGMTANVVAEMDKISRYENNVSYIPPSAIFSPSGQSVSSKDKFVWVYNPDTGTVSQRQIQVAELSSAGLAVTSGLSAGEQVVSAGVQQLSEGQQVRPWQRERGL</sequence>
<reference evidence="5 6" key="1">
    <citation type="journal article" date="2019" name="Int. J. Syst. Evol. Microbiol.">
        <title>The Global Catalogue of Microorganisms (GCM) 10K type strain sequencing project: providing services to taxonomists for standard genome sequencing and annotation.</title>
        <authorList>
            <consortium name="The Broad Institute Genomics Platform"/>
            <consortium name="The Broad Institute Genome Sequencing Center for Infectious Disease"/>
            <person name="Wu L."/>
            <person name="Ma J."/>
        </authorList>
    </citation>
    <scope>NUCLEOTIDE SEQUENCE [LARGE SCALE GENOMIC DNA]</scope>
    <source>
        <strain evidence="5 6">JCM 14331</strain>
    </source>
</reference>
<feature type="chain" id="PRO_5045822436" evidence="2">
    <location>
        <begin position="25"/>
        <end position="367"/>
    </location>
</feature>
<evidence type="ECO:0000256" key="2">
    <source>
        <dbReference type="SAM" id="SignalP"/>
    </source>
</evidence>
<feature type="signal peptide" evidence="2">
    <location>
        <begin position="1"/>
        <end position="24"/>
    </location>
</feature>
<dbReference type="PANTHER" id="PTHR30469">
    <property type="entry name" value="MULTIDRUG RESISTANCE PROTEIN MDTA"/>
    <property type="match status" value="1"/>
</dbReference>
<keyword evidence="6" id="KW-1185">Reference proteome</keyword>
<dbReference type="Pfam" id="PF25967">
    <property type="entry name" value="RND-MFP_C"/>
    <property type="match status" value="1"/>
</dbReference>
<comment type="similarity">
    <text evidence="1">Belongs to the membrane fusion protein (MFP) (TC 8.A.1) family.</text>
</comment>
<dbReference type="Gene3D" id="2.40.420.20">
    <property type="match status" value="1"/>
</dbReference>
<evidence type="ECO:0000313" key="6">
    <source>
        <dbReference type="Proteomes" id="UP001501169"/>
    </source>
</evidence>
<dbReference type="Pfam" id="PF25973">
    <property type="entry name" value="BSH_CzcB"/>
    <property type="match status" value="1"/>
</dbReference>
<dbReference type="InterPro" id="IPR006143">
    <property type="entry name" value="RND_pump_MFP"/>
</dbReference>
<dbReference type="Proteomes" id="UP001501169">
    <property type="component" value="Unassembled WGS sequence"/>
</dbReference>
<evidence type="ECO:0000259" key="4">
    <source>
        <dbReference type="Pfam" id="PF25973"/>
    </source>
</evidence>
<dbReference type="RefSeq" id="WP_343834653.1">
    <property type="nucleotide sequence ID" value="NZ_BAAAEO010000001.1"/>
</dbReference>
<protein>
    <submittedName>
        <fullName evidence="5">Efflux RND transporter periplasmic adaptor subunit</fullName>
    </submittedName>
</protein>
<dbReference type="Gene3D" id="2.40.30.170">
    <property type="match status" value="1"/>
</dbReference>
<evidence type="ECO:0000313" key="5">
    <source>
        <dbReference type="EMBL" id="GAA0540574.1"/>
    </source>
</evidence>
<dbReference type="SUPFAM" id="SSF111369">
    <property type="entry name" value="HlyD-like secretion proteins"/>
    <property type="match status" value="1"/>
</dbReference>
<organism evidence="5 6">
    <name type="scientific">Rheinheimera aquimaris</name>
    <dbReference type="NCBI Taxonomy" id="412437"/>
    <lineage>
        <taxon>Bacteria</taxon>
        <taxon>Pseudomonadati</taxon>
        <taxon>Pseudomonadota</taxon>
        <taxon>Gammaproteobacteria</taxon>
        <taxon>Chromatiales</taxon>
        <taxon>Chromatiaceae</taxon>
        <taxon>Rheinheimera</taxon>
    </lineage>
</organism>
<proteinExistence type="inferred from homology"/>